<accession>A0A564ZDU5</accession>
<dbReference type="AlphaFoldDB" id="A0A564ZDU5"/>
<evidence type="ECO:0008006" key="3">
    <source>
        <dbReference type="Google" id="ProtNLM"/>
    </source>
</evidence>
<protein>
    <recommendedName>
        <fullName evidence="3">Peptidase A2 domain-containing protein</fullName>
    </recommendedName>
</protein>
<proteinExistence type="predicted"/>
<evidence type="ECO:0000313" key="2">
    <source>
        <dbReference type="Proteomes" id="UP000321570"/>
    </source>
</evidence>
<evidence type="ECO:0000313" key="1">
    <source>
        <dbReference type="EMBL" id="VUZ57671.1"/>
    </source>
</evidence>
<organism evidence="1 2">
    <name type="scientific">Hymenolepis diminuta</name>
    <name type="common">Rat tapeworm</name>
    <dbReference type="NCBI Taxonomy" id="6216"/>
    <lineage>
        <taxon>Eukaryota</taxon>
        <taxon>Metazoa</taxon>
        <taxon>Spiralia</taxon>
        <taxon>Lophotrochozoa</taxon>
        <taxon>Platyhelminthes</taxon>
        <taxon>Cestoda</taxon>
        <taxon>Eucestoda</taxon>
        <taxon>Cyclophyllidea</taxon>
        <taxon>Hymenolepididae</taxon>
        <taxon>Hymenolepis</taxon>
    </lineage>
</organism>
<gene>
    <name evidence="1" type="ORF">WMSIL1_LOCUS15071</name>
</gene>
<reference evidence="1 2" key="1">
    <citation type="submission" date="2019-07" db="EMBL/GenBank/DDBJ databases">
        <authorList>
            <person name="Jastrzebski P J."/>
            <person name="Paukszto L."/>
            <person name="Jastrzebski P J."/>
        </authorList>
    </citation>
    <scope>NUCLEOTIDE SEQUENCE [LARGE SCALE GENOMIC DNA]</scope>
    <source>
        <strain evidence="1 2">WMS-il1</strain>
    </source>
</reference>
<sequence length="79" mass="8903">MDIQVTAFQDRNPGPSYLADSGAEIFVFPSTPADRIPSDRSLILAATNDSLIKTYGLKTVTRDLELRRTFRWIFIIAEV</sequence>
<keyword evidence="2" id="KW-1185">Reference proteome</keyword>
<dbReference type="Proteomes" id="UP000321570">
    <property type="component" value="Unassembled WGS sequence"/>
</dbReference>
<name>A0A564ZDU5_HYMDI</name>
<dbReference type="EMBL" id="CABIJS010000719">
    <property type="protein sequence ID" value="VUZ57671.1"/>
    <property type="molecule type" value="Genomic_DNA"/>
</dbReference>